<name>F9ZX13_METMM</name>
<reference key="2">
    <citation type="submission" date="2011-05" db="EMBL/GenBank/DDBJ databases">
        <title>Complete genome sequence of the aerobic marine methanotroph Methylomonas methanica MC09.</title>
        <authorList>
            <person name="Boden R."/>
            <person name="Cunliffe M."/>
            <person name="Scanlan J."/>
            <person name="Moussard H."/>
            <person name="Kits K.D."/>
            <person name="Klotz M."/>
            <person name="Jetten M."/>
            <person name="Vuilleumier S."/>
            <person name="Han J."/>
            <person name="Peters L."/>
            <person name="Mikhailova N."/>
            <person name="Teshima H."/>
            <person name="Tapia R."/>
            <person name="Kyrpides N."/>
            <person name="Ivanova N."/>
            <person name="Pagani I."/>
            <person name="Cheng J.-F."/>
            <person name="Goodwin L."/>
            <person name="Han C."/>
            <person name="Hauser L."/>
            <person name="Land M."/>
            <person name="Lapidus A."/>
            <person name="Lucas S."/>
            <person name="Pitluck S."/>
            <person name="Woyke T."/>
            <person name="Stein L.Y."/>
            <person name="Murrell C."/>
        </authorList>
    </citation>
    <scope>NUCLEOTIDE SEQUENCE</scope>
    <source>
        <strain>MC09</strain>
    </source>
</reference>
<accession>F9ZX13</accession>
<dbReference type="InterPro" id="IPR006597">
    <property type="entry name" value="Sel1-like"/>
</dbReference>
<dbReference type="SMART" id="SM00671">
    <property type="entry name" value="SEL1"/>
    <property type="match status" value="5"/>
</dbReference>
<evidence type="ECO:0000313" key="3">
    <source>
        <dbReference type="Proteomes" id="UP000008888"/>
    </source>
</evidence>
<gene>
    <name evidence="2" type="ordered locus">Metme_0017</name>
</gene>
<dbReference type="InterPro" id="IPR050767">
    <property type="entry name" value="Sel1_AlgK"/>
</dbReference>
<protein>
    <submittedName>
        <fullName evidence="2">Sel1 domain protein repeat-containing protein</fullName>
    </submittedName>
</protein>
<dbReference type="InterPro" id="IPR011990">
    <property type="entry name" value="TPR-like_helical_dom_sf"/>
</dbReference>
<dbReference type="STRING" id="857087.Metme_0017"/>
<dbReference type="OrthoDB" id="6114904at2"/>
<keyword evidence="3" id="KW-1185">Reference proteome</keyword>
<dbReference type="KEGG" id="mmt:Metme_0017"/>
<organism evidence="2 3">
    <name type="scientific">Methylomonas methanica (strain DSM 25384 / MC09)</name>
    <dbReference type="NCBI Taxonomy" id="857087"/>
    <lineage>
        <taxon>Bacteria</taxon>
        <taxon>Pseudomonadati</taxon>
        <taxon>Pseudomonadota</taxon>
        <taxon>Gammaproteobacteria</taxon>
        <taxon>Methylococcales</taxon>
        <taxon>Methylococcaceae</taxon>
        <taxon>Methylomonas</taxon>
    </lineage>
</organism>
<dbReference type="Gene3D" id="1.25.40.10">
    <property type="entry name" value="Tetratricopeptide repeat domain"/>
    <property type="match status" value="1"/>
</dbReference>
<dbReference type="RefSeq" id="WP_013816747.1">
    <property type="nucleotide sequence ID" value="NC_015572.1"/>
</dbReference>
<dbReference type="PANTHER" id="PTHR11102">
    <property type="entry name" value="SEL-1-LIKE PROTEIN"/>
    <property type="match status" value="1"/>
</dbReference>
<reference evidence="2 3" key="1">
    <citation type="journal article" date="2011" name="J. Bacteriol.">
        <title>Complete Genome Sequence of the Aerobic Marine Methanotroph Methylomonas methanica MC09.</title>
        <authorList>
            <person name="Boden R."/>
            <person name="Cunliffe M."/>
            <person name="Scanlan J."/>
            <person name="Moussard H."/>
            <person name="Kits K.D."/>
            <person name="Klotz M.G."/>
            <person name="Jetten M.S."/>
            <person name="Vuilleumier S."/>
            <person name="Han J."/>
            <person name="Peters L."/>
            <person name="Mikhailova N."/>
            <person name="Teshima H."/>
            <person name="Tapia R."/>
            <person name="Kyrpides N."/>
            <person name="Ivanova N."/>
            <person name="Pagani I."/>
            <person name="Cheng J.F."/>
            <person name="Goodwin L."/>
            <person name="Han C."/>
            <person name="Hauser L."/>
            <person name="Land M.L."/>
            <person name="Lapidus A."/>
            <person name="Lucas S."/>
            <person name="Pitluck S."/>
            <person name="Woyke T."/>
            <person name="Stein L."/>
            <person name="Murrell J.C."/>
        </authorList>
    </citation>
    <scope>NUCLEOTIDE SEQUENCE [LARGE SCALE GENOMIC DNA]</scope>
    <source>
        <strain evidence="2 3">MC09</strain>
    </source>
</reference>
<dbReference type="AlphaFoldDB" id="F9ZX13"/>
<reference evidence="3" key="3">
    <citation type="submission" date="2011-05" db="EMBL/GenBank/DDBJ databases">
        <title>Complete sequence of Methylomonas methanica MC09.</title>
        <authorList>
            <consortium name="US DOE Joint Genome Institute"/>
            <person name="Lucas S."/>
            <person name="Han J."/>
            <person name="Lapidus A."/>
            <person name="Cheng J.-F."/>
            <person name="Goodwin L."/>
            <person name="Pitluck S."/>
            <person name="Peters L."/>
            <person name="Mikhailova N."/>
            <person name="Teshima H."/>
            <person name="Han C."/>
            <person name="Tapia R."/>
            <person name="Land M."/>
            <person name="Hauser L."/>
            <person name="Kyrpides N."/>
            <person name="Ivanova N."/>
            <person name="Pagani I."/>
            <person name="Stein L."/>
            <person name="Woyke T."/>
        </authorList>
    </citation>
    <scope>NUCLEOTIDE SEQUENCE [LARGE SCALE GENOMIC DNA]</scope>
    <source>
        <strain evidence="3">MC09</strain>
    </source>
</reference>
<dbReference type="eggNOG" id="COG0790">
    <property type="taxonomic scope" value="Bacteria"/>
</dbReference>
<dbReference type="HOGENOM" id="CLU_330602_0_0_6"/>
<dbReference type="Pfam" id="PF08238">
    <property type="entry name" value="Sel1"/>
    <property type="match status" value="6"/>
</dbReference>
<evidence type="ECO:0000313" key="2">
    <source>
        <dbReference type="EMBL" id="AEF98474.1"/>
    </source>
</evidence>
<feature type="coiled-coil region" evidence="1">
    <location>
        <begin position="551"/>
        <end position="581"/>
    </location>
</feature>
<dbReference type="EMBL" id="CP002738">
    <property type="protein sequence ID" value="AEF98474.1"/>
    <property type="molecule type" value="Genomic_DNA"/>
</dbReference>
<dbReference type="SUPFAM" id="SSF81901">
    <property type="entry name" value="HCP-like"/>
    <property type="match status" value="2"/>
</dbReference>
<dbReference type="Proteomes" id="UP000008888">
    <property type="component" value="Chromosome"/>
</dbReference>
<evidence type="ECO:0000256" key="1">
    <source>
        <dbReference type="SAM" id="Coils"/>
    </source>
</evidence>
<sequence length="867" mass="100403">MTTQTTTSIAELQQKAQAGDAQAQLEFGLHYFMFLGLSNEMQTYAGQMLEKLFPGRKLGWLIQYREIIEKANAESSFKWLTKFAEQNCVEAQFVLAYCYYEGIGTSLNHQVAFEWFKKVAEQGNPIAQFLVARCYYEGHGVEQNNQLAFEWFKKSAEQDFADAQYYLAFCYLEGKGIEQDTVLALEWFSKSANSECEVSISSHAETCFLLAELYDNCRAIENNKELSIHWREEGEVSIYGDFVRDEKMGKIYFSYGKNEEQQSEYRNSKRSQIIEAYSKAYFHLAKYYLKYKYVDNNFVIGMEYAVKTDEIAENWSEDQYQLALRYFEGNGVEKSNEHGIKWMIYAAVQGHKEANNWLTNAYLSLVIPSFLSDKKDTEQYYKFAVDWCLKELDGHNSTEAYLLLGVLYYSGKGVEQSNKNALECFKKAEYISDKCYPDPDNNQYIDGFIQLYLSICCAQGETIEKQDLNRRISRLEHDLWLFGKVFMEGILAMPFRDLQHNKVFLTLLRIYIFKKAGEYELAKEFTNEVFDQTEGMDKNFKEVLLTGIEQEQEIAEKNKALEAEIKQKELLEIKMQKLVEQFTHTLGNVIFPDTIYQVAERLKSNPDCRKDVLLLNEAYHSEIIIKLQAELLRRRHTNDNPKGFRDLIRSCRRKAESGDKAKSIADILDYAASRVTARFLNQHNASLGSIRDTILAQKNVSLDALRQQFEDDILLNRTLGSVEWINQYLRPFEVVELSPLWQKVYILAESHAEALLFGYFSEVLFNAFKYADHDAEKFLTVRFGETVIESKTYLSCSWSNPMGNKTPNSLGTGKGLDAILEDLQQLNETDSATKSLLVTQDDEQFKVTLFFQKRLLINDAPKPEFPR</sequence>
<proteinExistence type="predicted"/>
<dbReference type="PANTHER" id="PTHR11102:SF160">
    <property type="entry name" value="ERAD-ASSOCIATED E3 UBIQUITIN-PROTEIN LIGASE COMPONENT HRD3"/>
    <property type="match status" value="1"/>
</dbReference>
<keyword evidence="1" id="KW-0175">Coiled coil</keyword>